<evidence type="ECO:0000256" key="1">
    <source>
        <dbReference type="ARBA" id="ARBA00008136"/>
    </source>
</evidence>
<comment type="caution">
    <text evidence="9">The sequence shown here is derived from an EMBL/GenBank/DDBJ whole genome shotgun (WGS) entry which is preliminary data.</text>
</comment>
<dbReference type="AlphaFoldDB" id="A0A7W8EAV7"/>
<organism evidence="9 10">
    <name type="scientific">Granulicella mallensis</name>
    <dbReference type="NCBI Taxonomy" id="940614"/>
    <lineage>
        <taxon>Bacteria</taxon>
        <taxon>Pseudomonadati</taxon>
        <taxon>Acidobacteriota</taxon>
        <taxon>Terriglobia</taxon>
        <taxon>Terriglobales</taxon>
        <taxon>Acidobacteriaceae</taxon>
        <taxon>Granulicella</taxon>
    </lineage>
</organism>
<evidence type="ECO:0000256" key="4">
    <source>
        <dbReference type="ARBA" id="ARBA00022801"/>
    </source>
</evidence>
<protein>
    <recommendedName>
        <fullName evidence="8">Abasic site processing protein</fullName>
        <ecNumber evidence="8">3.4.-.-</ecNumber>
    </recommendedName>
</protein>
<evidence type="ECO:0000256" key="3">
    <source>
        <dbReference type="ARBA" id="ARBA00022763"/>
    </source>
</evidence>
<dbReference type="GO" id="GO:0006508">
    <property type="term" value="P:proteolysis"/>
    <property type="evidence" value="ECO:0007669"/>
    <property type="project" value="UniProtKB-KW"/>
</dbReference>
<keyword evidence="3" id="KW-0227">DNA damage</keyword>
<dbReference type="SUPFAM" id="SSF143081">
    <property type="entry name" value="BB1717-like"/>
    <property type="match status" value="1"/>
</dbReference>
<keyword evidence="6" id="KW-0238">DNA-binding</keyword>
<keyword evidence="7" id="KW-0456">Lyase</keyword>
<evidence type="ECO:0000313" key="9">
    <source>
        <dbReference type="EMBL" id="MBB5064924.1"/>
    </source>
</evidence>
<reference evidence="9 10" key="1">
    <citation type="submission" date="2020-08" db="EMBL/GenBank/DDBJ databases">
        <title>Genomic Encyclopedia of Type Strains, Phase IV (KMG-V): Genome sequencing to study the core and pangenomes of soil and plant-associated prokaryotes.</title>
        <authorList>
            <person name="Whitman W."/>
        </authorList>
    </citation>
    <scope>NUCLEOTIDE SEQUENCE [LARGE SCALE GENOMIC DNA]</scope>
    <source>
        <strain evidence="9 10">X5P3</strain>
    </source>
</reference>
<evidence type="ECO:0000256" key="7">
    <source>
        <dbReference type="ARBA" id="ARBA00023239"/>
    </source>
</evidence>
<dbReference type="GO" id="GO:0016829">
    <property type="term" value="F:lyase activity"/>
    <property type="evidence" value="ECO:0007669"/>
    <property type="project" value="UniProtKB-KW"/>
</dbReference>
<sequence length="319" mass="37674">MCFSARVRQNLKHLSRRYEAEVDWAAFEELYRRRAEGEDIRASRDLQRNFQHPETDTERRTAAYIGRYLKAKRDEWEKEIFAQRRRVAEAEEALAKRETKKAREDIRIGTKKAQEYLDRLADLRRTESNSEDARIFPLSFAPVLIAEENRIIIKPMRYTCRLSGKPADIEKRFPGIYNARRDSLDEYWRAVYGRSHAVLVISGFYENVPEHLYQHRELAPDEKEKNLVLEFDPRPERDMLVACLWDHWTQPGKPSLDSFAAITDDPTPEVAATGHQRTIITIQEQYLSEWLSPRELSEERLQHILSDKELPYYVHQIAA</sequence>
<keyword evidence="4 8" id="KW-0378">Hydrolase</keyword>
<name>A0A7W8EAV7_9BACT</name>
<gene>
    <name evidence="9" type="ORF">HDF15_003286</name>
</gene>
<dbReference type="Gene3D" id="3.90.1680.10">
    <property type="entry name" value="SOS response associated peptidase-like"/>
    <property type="match status" value="1"/>
</dbReference>
<proteinExistence type="inferred from homology"/>
<evidence type="ECO:0000313" key="10">
    <source>
        <dbReference type="Proteomes" id="UP000584867"/>
    </source>
</evidence>
<dbReference type="GO" id="GO:0106300">
    <property type="term" value="P:protein-DNA covalent cross-linking repair"/>
    <property type="evidence" value="ECO:0007669"/>
    <property type="project" value="InterPro"/>
</dbReference>
<evidence type="ECO:0000256" key="2">
    <source>
        <dbReference type="ARBA" id="ARBA00022670"/>
    </source>
</evidence>
<evidence type="ECO:0000256" key="5">
    <source>
        <dbReference type="ARBA" id="ARBA00023124"/>
    </source>
</evidence>
<evidence type="ECO:0000256" key="6">
    <source>
        <dbReference type="ARBA" id="ARBA00023125"/>
    </source>
</evidence>
<dbReference type="Proteomes" id="UP000584867">
    <property type="component" value="Unassembled WGS sequence"/>
</dbReference>
<dbReference type="Pfam" id="PF02586">
    <property type="entry name" value="SRAP"/>
    <property type="match status" value="1"/>
</dbReference>
<dbReference type="PANTHER" id="PTHR13604:SF0">
    <property type="entry name" value="ABASIC SITE PROCESSING PROTEIN HMCES"/>
    <property type="match status" value="1"/>
</dbReference>
<dbReference type="EMBL" id="JACHIO010000013">
    <property type="protein sequence ID" value="MBB5064924.1"/>
    <property type="molecule type" value="Genomic_DNA"/>
</dbReference>
<dbReference type="EC" id="3.4.-.-" evidence="8"/>
<keyword evidence="2 8" id="KW-0645">Protease</keyword>
<evidence type="ECO:0000256" key="8">
    <source>
        <dbReference type="RuleBase" id="RU364100"/>
    </source>
</evidence>
<dbReference type="InterPro" id="IPR003738">
    <property type="entry name" value="SRAP"/>
</dbReference>
<dbReference type="PANTHER" id="PTHR13604">
    <property type="entry name" value="DC12-RELATED"/>
    <property type="match status" value="1"/>
</dbReference>
<dbReference type="InterPro" id="IPR036590">
    <property type="entry name" value="SRAP-like"/>
</dbReference>
<comment type="similarity">
    <text evidence="1 8">Belongs to the SOS response-associated peptidase family.</text>
</comment>
<dbReference type="GO" id="GO:0003697">
    <property type="term" value="F:single-stranded DNA binding"/>
    <property type="evidence" value="ECO:0007669"/>
    <property type="project" value="InterPro"/>
</dbReference>
<keyword evidence="5" id="KW-0190">Covalent protein-DNA linkage</keyword>
<dbReference type="GO" id="GO:0008233">
    <property type="term" value="F:peptidase activity"/>
    <property type="evidence" value="ECO:0007669"/>
    <property type="project" value="UniProtKB-KW"/>
</dbReference>
<accession>A0A7W8EAV7</accession>
<dbReference type="RefSeq" id="WP_184257217.1">
    <property type="nucleotide sequence ID" value="NZ_JACHIO010000013.1"/>
</dbReference>